<keyword evidence="1" id="KW-0238">DNA-binding</keyword>
<dbReference type="Pfam" id="PF16258">
    <property type="entry name" value="DUF4912"/>
    <property type="match status" value="1"/>
</dbReference>
<proteinExistence type="predicted"/>
<sequence>MVVLKEFDIWREVVLKLEQGATQAELAKQLGLTRGQFRYRLRKFLEQVSAEPEAAAAVEAVEMVPEPTEIFHDPALWDESWSRKWNRNRLVLMVKDTSTLFAYWEVQEQRKAIICEHFESDWNELPFYLQVYDVTDVWFDGYNAHSVHRFRTHPEADHWYIHSLSPGRKYLADWGTTSLSGQFFAILRSNVVETPRLEQVPQNQAPICFGSLHSAPTATRSAFPQPTTPFSVQFITDKHSWIESFDGYTLKEKEND</sequence>
<dbReference type="Proteomes" id="UP000199695">
    <property type="component" value="Unassembled WGS sequence"/>
</dbReference>
<keyword evidence="2" id="KW-1185">Reference proteome</keyword>
<organism evidence="1 2">
    <name type="scientific">Lihuaxuella thermophila</name>
    <dbReference type="NCBI Taxonomy" id="1173111"/>
    <lineage>
        <taxon>Bacteria</taxon>
        <taxon>Bacillati</taxon>
        <taxon>Bacillota</taxon>
        <taxon>Bacilli</taxon>
        <taxon>Bacillales</taxon>
        <taxon>Thermoactinomycetaceae</taxon>
        <taxon>Lihuaxuella</taxon>
    </lineage>
</organism>
<gene>
    <name evidence="1" type="ORF">SAMN05444955_109100</name>
</gene>
<dbReference type="GO" id="GO:0003677">
    <property type="term" value="F:DNA binding"/>
    <property type="evidence" value="ECO:0007669"/>
    <property type="project" value="UniProtKB-KW"/>
</dbReference>
<accession>A0A1H8FVU8</accession>
<protein>
    <submittedName>
        <fullName evidence="1">Winged helix-turn-helix DNA-binding</fullName>
    </submittedName>
</protein>
<dbReference type="InterPro" id="IPR032585">
    <property type="entry name" value="DUF4912"/>
</dbReference>
<evidence type="ECO:0000313" key="1">
    <source>
        <dbReference type="EMBL" id="SEN35769.1"/>
    </source>
</evidence>
<dbReference type="EMBL" id="FOCQ01000009">
    <property type="protein sequence ID" value="SEN35769.1"/>
    <property type="molecule type" value="Genomic_DNA"/>
</dbReference>
<reference evidence="1 2" key="1">
    <citation type="submission" date="2016-10" db="EMBL/GenBank/DDBJ databases">
        <authorList>
            <person name="de Groot N.N."/>
        </authorList>
    </citation>
    <scope>NUCLEOTIDE SEQUENCE [LARGE SCALE GENOMIC DNA]</scope>
    <source>
        <strain evidence="1 2">DSM 46701</strain>
    </source>
</reference>
<dbReference type="Pfam" id="PF13412">
    <property type="entry name" value="HTH_24"/>
    <property type="match status" value="1"/>
</dbReference>
<name>A0A1H8FVU8_9BACL</name>
<dbReference type="AlphaFoldDB" id="A0A1H8FVU8"/>
<dbReference type="STRING" id="1173111.SAMN05444955_109100"/>
<evidence type="ECO:0000313" key="2">
    <source>
        <dbReference type="Proteomes" id="UP000199695"/>
    </source>
</evidence>